<evidence type="ECO:0000256" key="8">
    <source>
        <dbReference type="RuleBase" id="RU004506"/>
    </source>
</evidence>
<comment type="function">
    <text evidence="8">Catalyzes the removal of elemental sulfur and selenium atoms from L-cysteine, L-cystine, L-selenocysteine, and L-selenocystine to produce L-alanine.</text>
</comment>
<dbReference type="InterPro" id="IPR015424">
    <property type="entry name" value="PyrdxlP-dep_Trfase"/>
</dbReference>
<comment type="caution">
    <text evidence="10">The sequence shown here is derived from an EMBL/GenBank/DDBJ whole genome shotgun (WGS) entry which is preliminary data.</text>
</comment>
<organism evidence="10 11">
    <name type="scientific">Pseudoalteromonas haloplanktis</name>
    <name type="common">Alteromonas haloplanktis</name>
    <dbReference type="NCBI Taxonomy" id="228"/>
    <lineage>
        <taxon>Bacteria</taxon>
        <taxon>Pseudomonadati</taxon>
        <taxon>Pseudomonadota</taxon>
        <taxon>Gammaproteobacteria</taxon>
        <taxon>Alteromonadales</taxon>
        <taxon>Pseudoalteromonadaceae</taxon>
        <taxon>Pseudoalteromonas</taxon>
    </lineage>
</organism>
<dbReference type="PANTHER" id="PTHR43586:SF8">
    <property type="entry name" value="CYSTEINE DESULFURASE 1, CHLOROPLASTIC"/>
    <property type="match status" value="1"/>
</dbReference>
<dbReference type="CDD" id="cd06453">
    <property type="entry name" value="SufS_like"/>
    <property type="match status" value="1"/>
</dbReference>
<dbReference type="InterPro" id="IPR000192">
    <property type="entry name" value="Aminotrans_V_dom"/>
</dbReference>
<dbReference type="PROSITE" id="PS00595">
    <property type="entry name" value="AA_TRANSFER_CLASS_5"/>
    <property type="match status" value="1"/>
</dbReference>
<name>A0ABU1BB93_PSEHA</name>
<dbReference type="NCBIfam" id="TIGR01979">
    <property type="entry name" value="sufS"/>
    <property type="match status" value="1"/>
</dbReference>
<dbReference type="InterPro" id="IPR010970">
    <property type="entry name" value="Cys_dSase_SufS"/>
</dbReference>
<keyword evidence="11" id="KW-1185">Reference proteome</keyword>
<feature type="domain" description="Aminotransferase class V" evidence="9">
    <location>
        <begin position="24"/>
        <end position="392"/>
    </location>
</feature>
<gene>
    <name evidence="10" type="ORF">RC083_04200</name>
</gene>
<dbReference type="InterPro" id="IPR015422">
    <property type="entry name" value="PyrdxlP-dep_Trfase_small"/>
</dbReference>
<evidence type="ECO:0000256" key="4">
    <source>
        <dbReference type="ARBA" id="ARBA00022679"/>
    </source>
</evidence>
<dbReference type="InterPro" id="IPR015421">
    <property type="entry name" value="PyrdxlP-dep_Trfase_major"/>
</dbReference>
<accession>A0ABU1BB93</accession>
<dbReference type="Gene3D" id="3.90.1150.10">
    <property type="entry name" value="Aspartate Aminotransferase, domain 1"/>
    <property type="match status" value="1"/>
</dbReference>
<dbReference type="PANTHER" id="PTHR43586">
    <property type="entry name" value="CYSTEINE DESULFURASE"/>
    <property type="match status" value="1"/>
</dbReference>
<evidence type="ECO:0000256" key="3">
    <source>
        <dbReference type="ARBA" id="ARBA00012239"/>
    </source>
</evidence>
<evidence type="ECO:0000256" key="1">
    <source>
        <dbReference type="ARBA" id="ARBA00001933"/>
    </source>
</evidence>
<reference evidence="10 11" key="1">
    <citation type="submission" date="2023-08" db="EMBL/GenBank/DDBJ databases">
        <title>Pseudoalteromonas haloplanktis LL1 genome.</title>
        <authorList>
            <person name="Wu S."/>
        </authorList>
    </citation>
    <scope>NUCLEOTIDE SEQUENCE [LARGE SCALE GENOMIC DNA]</scope>
    <source>
        <strain evidence="10 11">LL1</strain>
    </source>
</reference>
<protein>
    <recommendedName>
        <fullName evidence="3 8">Cysteine desulfurase</fullName>
        <ecNumber evidence="3 8">2.8.1.7</ecNumber>
    </recommendedName>
</protein>
<comment type="catalytic activity">
    <reaction evidence="6 8">
        <text>(sulfur carrier)-H + L-cysteine = (sulfur carrier)-SH + L-alanine</text>
        <dbReference type="Rhea" id="RHEA:43892"/>
        <dbReference type="Rhea" id="RHEA-COMP:14737"/>
        <dbReference type="Rhea" id="RHEA-COMP:14739"/>
        <dbReference type="ChEBI" id="CHEBI:29917"/>
        <dbReference type="ChEBI" id="CHEBI:35235"/>
        <dbReference type="ChEBI" id="CHEBI:57972"/>
        <dbReference type="ChEBI" id="CHEBI:64428"/>
        <dbReference type="EC" id="2.8.1.7"/>
    </reaction>
</comment>
<dbReference type="Pfam" id="PF00266">
    <property type="entry name" value="Aminotran_5"/>
    <property type="match status" value="1"/>
</dbReference>
<evidence type="ECO:0000256" key="2">
    <source>
        <dbReference type="ARBA" id="ARBA00010447"/>
    </source>
</evidence>
<evidence type="ECO:0000256" key="5">
    <source>
        <dbReference type="ARBA" id="ARBA00022898"/>
    </source>
</evidence>
<dbReference type="InterPro" id="IPR020578">
    <property type="entry name" value="Aminotrans_V_PyrdxlP_BS"/>
</dbReference>
<dbReference type="EC" id="2.8.1.7" evidence="3 8"/>
<dbReference type="GO" id="GO:0031071">
    <property type="term" value="F:cysteine desulfurase activity"/>
    <property type="evidence" value="ECO:0007669"/>
    <property type="project" value="UniProtKB-EC"/>
</dbReference>
<evidence type="ECO:0000313" key="10">
    <source>
        <dbReference type="EMBL" id="MDQ9090794.1"/>
    </source>
</evidence>
<evidence type="ECO:0000256" key="7">
    <source>
        <dbReference type="RuleBase" id="RU004504"/>
    </source>
</evidence>
<evidence type="ECO:0000256" key="6">
    <source>
        <dbReference type="ARBA" id="ARBA00050776"/>
    </source>
</evidence>
<comment type="cofactor">
    <cofactor evidence="1 7">
        <name>pyridoxal 5'-phosphate</name>
        <dbReference type="ChEBI" id="CHEBI:597326"/>
    </cofactor>
</comment>
<dbReference type="SUPFAM" id="SSF53383">
    <property type="entry name" value="PLP-dependent transferases"/>
    <property type="match status" value="1"/>
</dbReference>
<comment type="similarity">
    <text evidence="2 8">Belongs to the class-V pyridoxal-phosphate-dependent aminotransferase family. Csd subfamily.</text>
</comment>
<evidence type="ECO:0000259" key="9">
    <source>
        <dbReference type="Pfam" id="PF00266"/>
    </source>
</evidence>
<dbReference type="RefSeq" id="WP_309038475.1">
    <property type="nucleotide sequence ID" value="NZ_JAVIFY010000002.1"/>
</dbReference>
<dbReference type="Proteomes" id="UP001226574">
    <property type="component" value="Unassembled WGS sequence"/>
</dbReference>
<keyword evidence="5 8" id="KW-0663">Pyridoxal phosphate</keyword>
<keyword evidence="4 8" id="KW-0808">Transferase</keyword>
<dbReference type="Gene3D" id="3.40.640.10">
    <property type="entry name" value="Type I PLP-dependent aspartate aminotransferase-like (Major domain)"/>
    <property type="match status" value="1"/>
</dbReference>
<dbReference type="EMBL" id="JAVIFY010000002">
    <property type="protein sequence ID" value="MDQ9090794.1"/>
    <property type="molecule type" value="Genomic_DNA"/>
</dbReference>
<sequence length="404" mass="44447">MFDVEKIRADFPALKQLINEQPLVYLDSAATTQKPQAVIAATEQFYARNNANVHRGRHTLSEQATLAYEQARATVAAFFNITANELVWTKGATEAINLVTNGLSEQLDNQSTIVISALEHHANIVPWQQLAKRTGATLLTLPLQQNGRFNVEQCVNFIEQHKPTVLAITHASNALGNITPLETILHAAKQQHTITLVDGAQAALHLQPNLQQLGCDFYVFSAHKMLGPTGLGGLYGRYERLNSLAVYQTGGEMIETVTLTETTFRQAPAKFESGTPNIAAVIAFSAAIKYLVSLDKTNVYTHEQAIFNYAVEKLQLIDGITIYSDINNNIGTLCFNYKDEHPFDIATLLDGYGVAVRSGHHCAQPLMQHLGINGSVRASFAFYNNHKDVDLFIAALQECIALLD</sequence>
<evidence type="ECO:0000313" key="11">
    <source>
        <dbReference type="Proteomes" id="UP001226574"/>
    </source>
</evidence>
<proteinExistence type="inferred from homology"/>